<dbReference type="GO" id="GO:0016788">
    <property type="term" value="F:hydrolase activity, acting on ester bonds"/>
    <property type="evidence" value="ECO:0007669"/>
    <property type="project" value="InterPro"/>
</dbReference>
<protein>
    <submittedName>
        <fullName evidence="5">VRR-NUC domain protein</fullName>
    </submittedName>
</protein>
<comment type="caution">
    <text evidence="5">The sequence shown here is derived from an EMBL/GenBank/DDBJ whole genome shotgun (WGS) entry which is preliminary data.</text>
</comment>
<evidence type="ECO:0000313" key="5">
    <source>
        <dbReference type="EMBL" id="RYS81677.1"/>
    </source>
</evidence>
<gene>
    <name evidence="5" type="ORF">EAI93_02215</name>
</gene>
<dbReference type="EMBL" id="RCYR01000002">
    <property type="protein sequence ID" value="RYS81677.1"/>
    <property type="molecule type" value="Genomic_DNA"/>
</dbReference>
<dbReference type="InterPro" id="IPR011856">
    <property type="entry name" value="tRNA_endonuc-like_dom_sf"/>
</dbReference>
<evidence type="ECO:0000256" key="1">
    <source>
        <dbReference type="ARBA" id="ARBA00001946"/>
    </source>
</evidence>
<proteinExistence type="predicted"/>
<name>A0A4Q5C963_9FIRM</name>
<evidence type="ECO:0000313" key="6">
    <source>
        <dbReference type="Proteomes" id="UP000292665"/>
    </source>
</evidence>
<reference evidence="5 6" key="1">
    <citation type="journal article" date="2019" name="Science, e1252229">
        <title>Invertible promoters mediate bacterial phase variation, antibiotic resistance, and host adaptation in the gut.</title>
        <authorList>
            <person name="Jiang X."/>
            <person name="Hall A.B."/>
            <person name="Arthur T.D."/>
            <person name="Plichta D.R."/>
            <person name="Covington C.T."/>
            <person name="Poyet M."/>
            <person name="Crothers J."/>
            <person name="Moses P.L."/>
            <person name="Tolonen A.C."/>
            <person name="Vlamakis H."/>
            <person name="Alm E.J."/>
            <person name="Xavier R.J."/>
        </authorList>
    </citation>
    <scope>NUCLEOTIDE SEQUENCE [LARGE SCALE GENOMIC DNA]</scope>
    <source>
        <strain evidence="6">aa_0143</strain>
    </source>
</reference>
<sequence length="247" mass="27214">MKLQNMKRGETTEQITLFNWAENNKHILPCLSLMYHIPNEGKRTNGAVLKAMGLKSGVPDVCLPVPSHNFNGLYLEMKYGQNKPTKDQEAFMAALRQQGYKTAVCYGADEAKAEIMDYLQDPDKMPLSKCLNAPWINGRCDGVPVVGRMFSREPCRNCEKHAPTKAEATLEANMAAVDGTFKRPIITAIVNLSTGKPLKGLSLGETLETINQNLALLVKGQQLTVKQSAAVLTVAMEAYKRAEKKGD</sequence>
<keyword evidence="2" id="KW-0540">Nuclease</keyword>
<dbReference type="SMART" id="SM00990">
    <property type="entry name" value="VRR_NUC"/>
    <property type="match status" value="1"/>
</dbReference>
<dbReference type="AlphaFoldDB" id="A0A4Q5C963"/>
<evidence type="ECO:0000259" key="4">
    <source>
        <dbReference type="SMART" id="SM00990"/>
    </source>
</evidence>
<dbReference type="Gene3D" id="3.40.1350.10">
    <property type="match status" value="1"/>
</dbReference>
<evidence type="ECO:0000256" key="3">
    <source>
        <dbReference type="ARBA" id="ARBA00022801"/>
    </source>
</evidence>
<dbReference type="InterPro" id="IPR014883">
    <property type="entry name" value="VRR_NUC"/>
</dbReference>
<dbReference type="GO" id="GO:0003676">
    <property type="term" value="F:nucleic acid binding"/>
    <property type="evidence" value="ECO:0007669"/>
    <property type="project" value="InterPro"/>
</dbReference>
<dbReference type="Proteomes" id="UP000292665">
    <property type="component" value="Unassembled WGS sequence"/>
</dbReference>
<keyword evidence="3" id="KW-0378">Hydrolase</keyword>
<comment type="cofactor">
    <cofactor evidence="1">
        <name>Mg(2+)</name>
        <dbReference type="ChEBI" id="CHEBI:18420"/>
    </cofactor>
</comment>
<feature type="domain" description="VRR-NUC" evidence="4">
    <location>
        <begin position="6"/>
        <end position="109"/>
    </location>
</feature>
<dbReference type="GO" id="GO:0004518">
    <property type="term" value="F:nuclease activity"/>
    <property type="evidence" value="ECO:0007669"/>
    <property type="project" value="UniProtKB-KW"/>
</dbReference>
<accession>A0A4Q5C963</accession>
<evidence type="ECO:0000256" key="2">
    <source>
        <dbReference type="ARBA" id="ARBA00022722"/>
    </source>
</evidence>
<organism evidence="5 6">
    <name type="scientific">[Ruminococcus] torques</name>
    <dbReference type="NCBI Taxonomy" id="33039"/>
    <lineage>
        <taxon>Bacteria</taxon>
        <taxon>Bacillati</taxon>
        <taxon>Bacillota</taxon>
        <taxon>Clostridia</taxon>
        <taxon>Lachnospirales</taxon>
        <taxon>Lachnospiraceae</taxon>
        <taxon>Mediterraneibacter</taxon>
    </lineage>
</organism>
<dbReference type="RefSeq" id="WP_129794651.1">
    <property type="nucleotide sequence ID" value="NZ_RCYR01000002.1"/>
</dbReference>
<dbReference type="Pfam" id="PF08774">
    <property type="entry name" value="VRR_NUC"/>
    <property type="match status" value="1"/>
</dbReference>